<keyword evidence="5" id="KW-1185">Reference proteome</keyword>
<name>A0ABT3QFX7_9PROT</name>
<evidence type="ECO:0000256" key="1">
    <source>
        <dbReference type="ARBA" id="ARBA00022679"/>
    </source>
</evidence>
<accession>A0ABT3QFX7</accession>
<keyword evidence="1" id="KW-0808">Transferase</keyword>
<dbReference type="CDD" id="cd01449">
    <property type="entry name" value="TST_Repeat_2"/>
    <property type="match status" value="1"/>
</dbReference>
<keyword evidence="2" id="KW-0677">Repeat</keyword>
<dbReference type="SMART" id="SM00450">
    <property type="entry name" value="RHOD"/>
    <property type="match status" value="2"/>
</dbReference>
<dbReference type="InterPro" id="IPR045078">
    <property type="entry name" value="TST/MPST-like"/>
</dbReference>
<gene>
    <name evidence="4" type="ORF">OQ497_09480</name>
</gene>
<sequence length="282" mass="29968">MMSPLISVAALQKHISDPKIHILDATALLPGQNFNPREAFTGNHIPGSAYFDIDLFSDPESTQPHTAPGAAHFEQHFGALGISHADTVVFYDQGNVASSCRGWWLCRLFGHDNVYVLDGGLPAWVNHDLPTEQGISPAKAAAVYHSKTHYSRIKGLGDMLDCVLDGSNPVLDARSADRFYGRVPEPRAGVASGHMPGAVNLPYQNVLNADKTFLSTEKLCDIFSQAGVSASGAPAITTCGSGMTASVLSVALAHAGLPQGALYDGSWAEWGARTDTPITKDK</sequence>
<dbReference type="InterPro" id="IPR036873">
    <property type="entry name" value="Rhodanese-like_dom_sf"/>
</dbReference>
<dbReference type="Gene3D" id="3.40.250.10">
    <property type="entry name" value="Rhodanese-like domain"/>
    <property type="match status" value="2"/>
</dbReference>
<dbReference type="CDD" id="cd01448">
    <property type="entry name" value="TST_Repeat_1"/>
    <property type="match status" value="1"/>
</dbReference>
<organism evidence="4 5">
    <name type="scientific">Acetobacter thailandicus</name>
    <dbReference type="NCBI Taxonomy" id="1502842"/>
    <lineage>
        <taxon>Bacteria</taxon>
        <taxon>Pseudomonadati</taxon>
        <taxon>Pseudomonadota</taxon>
        <taxon>Alphaproteobacteria</taxon>
        <taxon>Acetobacterales</taxon>
        <taxon>Acetobacteraceae</taxon>
        <taxon>Acetobacter</taxon>
    </lineage>
</organism>
<feature type="domain" description="Rhodanese" evidence="3">
    <location>
        <begin position="170"/>
        <end position="279"/>
    </location>
</feature>
<evidence type="ECO:0000313" key="5">
    <source>
        <dbReference type="Proteomes" id="UP001301152"/>
    </source>
</evidence>
<dbReference type="PANTHER" id="PTHR11364:SF27">
    <property type="entry name" value="SULFURTRANSFERASE"/>
    <property type="match status" value="1"/>
</dbReference>
<dbReference type="PANTHER" id="PTHR11364">
    <property type="entry name" value="THIOSULFATE SULFERTANSFERASE"/>
    <property type="match status" value="1"/>
</dbReference>
<feature type="domain" description="Rhodanese" evidence="3">
    <location>
        <begin position="16"/>
        <end position="133"/>
    </location>
</feature>
<reference evidence="4 5" key="1">
    <citation type="submission" date="2022-11" db="EMBL/GenBank/DDBJ databases">
        <title>Genome sequencing of Acetobacter type strain.</title>
        <authorList>
            <person name="Heo J."/>
            <person name="Lee D."/>
            <person name="Han B.-H."/>
            <person name="Hong S.-B."/>
            <person name="Kwon S.-W."/>
        </authorList>
    </citation>
    <scope>NUCLEOTIDE SEQUENCE [LARGE SCALE GENOMIC DNA]</scope>
    <source>
        <strain evidence="4 5">KACC 21253</strain>
    </source>
</reference>
<evidence type="ECO:0000256" key="2">
    <source>
        <dbReference type="ARBA" id="ARBA00022737"/>
    </source>
</evidence>
<protein>
    <submittedName>
        <fullName evidence="4">Sulfurtransferase</fullName>
    </submittedName>
</protein>
<dbReference type="Pfam" id="PF00581">
    <property type="entry name" value="Rhodanese"/>
    <property type="match status" value="2"/>
</dbReference>
<evidence type="ECO:0000313" key="4">
    <source>
        <dbReference type="EMBL" id="MCX2564189.1"/>
    </source>
</evidence>
<dbReference type="SUPFAM" id="SSF52821">
    <property type="entry name" value="Rhodanese/Cell cycle control phosphatase"/>
    <property type="match status" value="2"/>
</dbReference>
<comment type="caution">
    <text evidence="4">The sequence shown here is derived from an EMBL/GenBank/DDBJ whole genome shotgun (WGS) entry which is preliminary data.</text>
</comment>
<evidence type="ECO:0000259" key="3">
    <source>
        <dbReference type="PROSITE" id="PS50206"/>
    </source>
</evidence>
<dbReference type="EMBL" id="JAPIUZ010000004">
    <property type="protein sequence ID" value="MCX2564189.1"/>
    <property type="molecule type" value="Genomic_DNA"/>
</dbReference>
<proteinExistence type="predicted"/>
<dbReference type="RefSeq" id="WP_242005276.1">
    <property type="nucleotide sequence ID" value="NZ_JAPIUZ010000004.1"/>
</dbReference>
<dbReference type="Proteomes" id="UP001301152">
    <property type="component" value="Unassembled WGS sequence"/>
</dbReference>
<dbReference type="InterPro" id="IPR001763">
    <property type="entry name" value="Rhodanese-like_dom"/>
</dbReference>
<dbReference type="PROSITE" id="PS50206">
    <property type="entry name" value="RHODANESE_3"/>
    <property type="match status" value="2"/>
</dbReference>